<keyword evidence="1" id="KW-0812">Transmembrane</keyword>
<feature type="transmembrane region" description="Helical" evidence="1">
    <location>
        <begin position="68"/>
        <end position="87"/>
    </location>
</feature>
<keyword evidence="1" id="KW-0472">Membrane</keyword>
<feature type="transmembrane region" description="Helical" evidence="1">
    <location>
        <begin position="28"/>
        <end position="48"/>
    </location>
</feature>
<organism evidence="2 3">
    <name type="scientific">Oceanobacter antarcticus</name>
    <dbReference type="NCBI Taxonomy" id="3133425"/>
    <lineage>
        <taxon>Bacteria</taxon>
        <taxon>Pseudomonadati</taxon>
        <taxon>Pseudomonadota</taxon>
        <taxon>Gammaproteobacteria</taxon>
        <taxon>Oceanospirillales</taxon>
        <taxon>Oceanospirillaceae</taxon>
        <taxon>Oceanobacter</taxon>
    </lineage>
</organism>
<keyword evidence="3" id="KW-1185">Reference proteome</keyword>
<proteinExistence type="predicted"/>
<evidence type="ECO:0000256" key="1">
    <source>
        <dbReference type="SAM" id="Phobius"/>
    </source>
</evidence>
<sequence>MTHTIFNQPVQTTLEALRQPSMAEAQQLTSIKVGLAVCALIALLVIAFEAKIVYATFDMTFGSSDSVWKPWIMAFASLILVLAVHFIGHKNAQHPVIRFVNRAAAILIPVYLLGIGVLIVVTLYNNGLGEMLMSASTEMSLEAMLNPEPDSALDEVMTTTLTPLAGILFSVGIGSLAIVSVFVAHFALSKVEILAEKYLRISQAAKLDNRDMQAYQQAYADYDALQEHIDNLITQDDEEIREALADEVLISIQDGLAPTVQLINQSKYQQRPEGLLPPNQINVTALERAIKPIQSIKRKDILKHLV</sequence>
<dbReference type="RefSeq" id="WP_416206214.1">
    <property type="nucleotide sequence ID" value="NZ_JBBKTX010000014.1"/>
</dbReference>
<feature type="transmembrane region" description="Helical" evidence="1">
    <location>
        <begin position="164"/>
        <end position="188"/>
    </location>
</feature>
<accession>A0ABW8NJP1</accession>
<evidence type="ECO:0000313" key="3">
    <source>
        <dbReference type="Proteomes" id="UP001620597"/>
    </source>
</evidence>
<gene>
    <name evidence="2" type="ORF">WG929_11965</name>
</gene>
<keyword evidence="1" id="KW-1133">Transmembrane helix</keyword>
<name>A0ABW8NJP1_9GAMM</name>
<comment type="caution">
    <text evidence="2">The sequence shown here is derived from an EMBL/GenBank/DDBJ whole genome shotgun (WGS) entry which is preliminary data.</text>
</comment>
<evidence type="ECO:0000313" key="2">
    <source>
        <dbReference type="EMBL" id="MFK4753129.1"/>
    </source>
</evidence>
<dbReference type="EMBL" id="JBBKTX010000014">
    <property type="protein sequence ID" value="MFK4753129.1"/>
    <property type="molecule type" value="Genomic_DNA"/>
</dbReference>
<feature type="transmembrane region" description="Helical" evidence="1">
    <location>
        <begin position="99"/>
        <end position="124"/>
    </location>
</feature>
<reference evidence="2 3" key="1">
    <citation type="submission" date="2024-03" db="EMBL/GenBank/DDBJ databases">
        <title>High-quality draft genome sequence of Oceanobacter sp. wDCs-4.</title>
        <authorList>
            <person name="Dong C."/>
        </authorList>
    </citation>
    <scope>NUCLEOTIDE SEQUENCE [LARGE SCALE GENOMIC DNA]</scope>
    <source>
        <strain evidence="3">wDCs-4</strain>
    </source>
</reference>
<dbReference type="Proteomes" id="UP001620597">
    <property type="component" value="Unassembled WGS sequence"/>
</dbReference>
<protein>
    <submittedName>
        <fullName evidence="2">Uncharacterized protein</fullName>
    </submittedName>
</protein>